<evidence type="ECO:0000256" key="1">
    <source>
        <dbReference type="SAM" id="SignalP"/>
    </source>
</evidence>
<proteinExistence type="predicted"/>
<organism evidence="2 3">
    <name type="scientific">Candidatus Accumulibacter appositus</name>
    <dbReference type="NCBI Taxonomy" id="1454003"/>
    <lineage>
        <taxon>Bacteria</taxon>
        <taxon>Pseudomonadati</taxon>
        <taxon>Pseudomonadota</taxon>
        <taxon>Betaproteobacteria</taxon>
        <taxon>Candidatus Accumulibacter</taxon>
    </lineage>
</organism>
<comment type="caution">
    <text evidence="2">The sequence shown here is derived from an EMBL/GenBank/DDBJ whole genome shotgun (WGS) entry which is preliminary data.</text>
</comment>
<evidence type="ECO:0000313" key="3">
    <source>
        <dbReference type="Proteomes" id="UP000021816"/>
    </source>
</evidence>
<feature type="chain" id="PRO_5001463425" description="Curli production assembly/transport component CsgG" evidence="1">
    <location>
        <begin position="24"/>
        <end position="495"/>
    </location>
</feature>
<dbReference type="Proteomes" id="UP000021816">
    <property type="component" value="Unassembled WGS sequence"/>
</dbReference>
<dbReference type="AlphaFoldDB" id="A0A011QTL2"/>
<accession>A0A011QTL2</accession>
<reference evidence="2 3" key="1">
    <citation type="submission" date="2014-02" db="EMBL/GenBank/DDBJ databases">
        <title>Expanding our view of genomic diversity in Candidatus Accumulibacter clades.</title>
        <authorList>
            <person name="Skennerton C.T."/>
            <person name="Barr J.J."/>
            <person name="Slater F.R."/>
            <person name="Bond P.L."/>
            <person name="Tyson G.W."/>
        </authorList>
    </citation>
    <scope>NUCLEOTIDE SEQUENCE [LARGE SCALE GENOMIC DNA]</scope>
    <source>
        <strain evidence="3">BA-92</strain>
    </source>
</reference>
<dbReference type="PATRIC" id="fig|1454003.3.peg.671"/>
<name>A0A011QTL2_9PROT</name>
<evidence type="ECO:0000313" key="2">
    <source>
        <dbReference type="EMBL" id="EXI82209.1"/>
    </source>
</evidence>
<feature type="signal peptide" evidence="1">
    <location>
        <begin position="1"/>
        <end position="23"/>
    </location>
</feature>
<protein>
    <recommendedName>
        <fullName evidence="4">Curli production assembly/transport component CsgG</fullName>
    </recommendedName>
</protein>
<evidence type="ECO:0008006" key="4">
    <source>
        <dbReference type="Google" id="ProtNLM"/>
    </source>
</evidence>
<keyword evidence="1" id="KW-0732">Signal</keyword>
<dbReference type="EMBL" id="JEMX01000012">
    <property type="protein sequence ID" value="EXI82209.1"/>
    <property type="molecule type" value="Genomic_DNA"/>
</dbReference>
<gene>
    <name evidence="2" type="ORF">AW10_00656</name>
</gene>
<sequence length="495" mass="50350" precursor="true">MKHFVRHSIMIACLAGSPTLASAEPLQRVDPGDAQLDCSGLTAQQQAMAEFIAAGDPSAPSVGKAAAGGAANVGGQVAGAAVAQGSGLFGGLGGLVGKVAGVVAQQQVEESMAPDAAAQQRAAEARERQVFLGKLATAKECRADEPGYPGKMLSADEFRMLAEGPAGGEVQAFTVAAVQAAASEPIVVLDGSGLLEGKLHTAGKRVYISEFRVLFEVAGEVSANTRAGYLPGTNYGGTRSRIKYQVANVDVAALQALTDKAWADLQERLAAGGIKFEDAAGFTAENGAVYAATEAASTAEAPVYVEQDLGHTTRRYLVLTPTGMKLHERGFAGMGAGDMGKRMDWSKSGFDGITVGVAINIAALETSGSGSSIWNRAGASTGAGEGMTITAPPQGVAASGHVDGGSLRAPKGIAVAGNFARFREVGGFDSQKNAAVVALQVVGNLAGVAANKSKVVEMEIDLDGPTTSRMMLSGLASFNQALTEQFKVGQQASGS</sequence>